<reference evidence="1 2" key="1">
    <citation type="journal article" date="2016" name="Nat. Commun.">
        <title>Thousands of microbial genomes shed light on interconnected biogeochemical processes in an aquifer system.</title>
        <authorList>
            <person name="Anantharaman K."/>
            <person name="Brown C.T."/>
            <person name="Hug L.A."/>
            <person name="Sharon I."/>
            <person name="Castelle C.J."/>
            <person name="Probst A.J."/>
            <person name="Thomas B.C."/>
            <person name="Singh A."/>
            <person name="Wilkins M.J."/>
            <person name="Karaoz U."/>
            <person name="Brodie E.L."/>
            <person name="Williams K.H."/>
            <person name="Hubbard S.S."/>
            <person name="Banfield J.F."/>
        </authorList>
    </citation>
    <scope>NUCLEOTIDE SEQUENCE [LARGE SCALE GENOMIC DNA]</scope>
</reference>
<gene>
    <name evidence="1" type="ORF">A2527_11440</name>
</gene>
<comment type="caution">
    <text evidence="1">The sequence shown here is derived from an EMBL/GenBank/DDBJ whole genome shotgun (WGS) entry which is preliminary data.</text>
</comment>
<name>A0A1F6G6K6_9PROT</name>
<protein>
    <recommendedName>
        <fullName evidence="3">HEPN domain-containing protein</fullName>
    </recommendedName>
</protein>
<dbReference type="AlphaFoldDB" id="A0A1F6G6K6"/>
<evidence type="ECO:0008006" key="3">
    <source>
        <dbReference type="Google" id="ProtNLM"/>
    </source>
</evidence>
<dbReference type="Proteomes" id="UP000178449">
    <property type="component" value="Unassembled WGS sequence"/>
</dbReference>
<organism evidence="1 2">
    <name type="scientific">Candidatus Lambdaproteobacteria bacterium RIFOXYD2_FULL_50_16</name>
    <dbReference type="NCBI Taxonomy" id="1817772"/>
    <lineage>
        <taxon>Bacteria</taxon>
        <taxon>Pseudomonadati</taxon>
        <taxon>Pseudomonadota</taxon>
        <taxon>Candidatus Lambdaproteobacteria</taxon>
    </lineage>
</organism>
<proteinExistence type="predicted"/>
<evidence type="ECO:0000313" key="1">
    <source>
        <dbReference type="EMBL" id="OGG93730.1"/>
    </source>
</evidence>
<evidence type="ECO:0000313" key="2">
    <source>
        <dbReference type="Proteomes" id="UP000178449"/>
    </source>
</evidence>
<dbReference type="STRING" id="1817772.A2527_11440"/>
<sequence length="61" mass="7084">MSNFNLLTTEWPDFYEAALKAERGVYNQPRTAAMEAWFTIELAVKWLSDHDSFLKLCPKTS</sequence>
<dbReference type="EMBL" id="MFNE01000046">
    <property type="protein sequence ID" value="OGG93730.1"/>
    <property type="molecule type" value="Genomic_DNA"/>
</dbReference>
<accession>A0A1F6G6K6</accession>